<protein>
    <recommendedName>
        <fullName evidence="4">DUF721 domain-containing protein</fullName>
    </recommendedName>
</protein>
<name>A0A229FWW5_9BURK</name>
<dbReference type="RefSeq" id="WP_089515149.1">
    <property type="nucleotide sequence ID" value="NZ_NJGG01000001.1"/>
</dbReference>
<evidence type="ECO:0000313" key="3">
    <source>
        <dbReference type="Proteomes" id="UP000215188"/>
    </source>
</evidence>
<dbReference type="EMBL" id="NJGG01000001">
    <property type="protein sequence ID" value="OXL16120.1"/>
    <property type="molecule type" value="Genomic_DNA"/>
</dbReference>
<gene>
    <name evidence="2" type="ORF">AOC33_03290</name>
</gene>
<proteinExistence type="predicted"/>
<feature type="region of interest" description="Disordered" evidence="1">
    <location>
        <begin position="124"/>
        <end position="146"/>
    </location>
</feature>
<evidence type="ECO:0000256" key="1">
    <source>
        <dbReference type="SAM" id="MobiDB-lite"/>
    </source>
</evidence>
<evidence type="ECO:0008006" key="4">
    <source>
        <dbReference type="Google" id="ProtNLM"/>
    </source>
</evidence>
<dbReference type="OrthoDB" id="9135644at2"/>
<sequence>MTFARKFKPQSLAPRRTSANARDALACIEKNTPLGDLLQRAENNLLIQQAIDLSLNQNGLQKAVGLVKSGGFSEETGQLTLLVSNAAIATRISQKLPSILLKLQEQGYSARSLAIKQAPGGLGIPAPNKVKSTEKPPVFPSSAEKSWSQLMNQLDESSPLRGAVEKLLKNRKKG</sequence>
<accession>A0A229FWW5</accession>
<dbReference type="AlphaFoldDB" id="A0A229FWW5"/>
<reference evidence="2 3" key="1">
    <citation type="submission" date="2017-06" db="EMBL/GenBank/DDBJ databases">
        <title>Reclassification of a Polynucleobacter cosmopolitanus strain isolated from tropical Lake Victoria as Polynucleobacter victoriensis comb. nov.</title>
        <authorList>
            <person name="Hahn M.W."/>
        </authorList>
    </citation>
    <scope>NUCLEOTIDE SEQUENCE [LARGE SCALE GENOMIC DNA]</scope>
    <source>
        <strain evidence="2 3">MWH-MoIso2</strain>
    </source>
</reference>
<dbReference type="Proteomes" id="UP000215188">
    <property type="component" value="Unassembled WGS sequence"/>
</dbReference>
<evidence type="ECO:0000313" key="2">
    <source>
        <dbReference type="EMBL" id="OXL16120.1"/>
    </source>
</evidence>
<organism evidence="2 3">
    <name type="scientific">Polynucleobacter cosmopolitanus</name>
    <dbReference type="NCBI Taxonomy" id="351345"/>
    <lineage>
        <taxon>Bacteria</taxon>
        <taxon>Pseudomonadati</taxon>
        <taxon>Pseudomonadota</taxon>
        <taxon>Betaproteobacteria</taxon>
        <taxon>Burkholderiales</taxon>
        <taxon>Burkholderiaceae</taxon>
        <taxon>Polynucleobacter</taxon>
    </lineage>
</organism>
<comment type="caution">
    <text evidence="2">The sequence shown here is derived from an EMBL/GenBank/DDBJ whole genome shotgun (WGS) entry which is preliminary data.</text>
</comment>
<keyword evidence="3" id="KW-1185">Reference proteome</keyword>